<accession>A0A0F9EY86</accession>
<organism evidence="1">
    <name type="scientific">marine sediment metagenome</name>
    <dbReference type="NCBI Taxonomy" id="412755"/>
    <lineage>
        <taxon>unclassified sequences</taxon>
        <taxon>metagenomes</taxon>
        <taxon>ecological metagenomes</taxon>
    </lineage>
</organism>
<evidence type="ECO:0000313" key="1">
    <source>
        <dbReference type="EMBL" id="KKL79068.1"/>
    </source>
</evidence>
<dbReference type="EMBL" id="LAZR01023276">
    <property type="protein sequence ID" value="KKL79068.1"/>
    <property type="molecule type" value="Genomic_DNA"/>
</dbReference>
<name>A0A0F9EY86_9ZZZZ</name>
<comment type="caution">
    <text evidence="1">The sequence shown here is derived from an EMBL/GenBank/DDBJ whole genome shotgun (WGS) entry which is preliminary data.</text>
</comment>
<reference evidence="1" key="1">
    <citation type="journal article" date="2015" name="Nature">
        <title>Complex archaea that bridge the gap between prokaryotes and eukaryotes.</title>
        <authorList>
            <person name="Spang A."/>
            <person name="Saw J.H."/>
            <person name="Jorgensen S.L."/>
            <person name="Zaremba-Niedzwiedzka K."/>
            <person name="Martijn J."/>
            <person name="Lind A.E."/>
            <person name="van Eijk R."/>
            <person name="Schleper C."/>
            <person name="Guy L."/>
            <person name="Ettema T.J."/>
        </authorList>
    </citation>
    <scope>NUCLEOTIDE SEQUENCE</scope>
</reference>
<gene>
    <name evidence="1" type="ORF">LCGC14_2018560</name>
</gene>
<evidence type="ECO:0008006" key="2">
    <source>
        <dbReference type="Google" id="ProtNLM"/>
    </source>
</evidence>
<dbReference type="AlphaFoldDB" id="A0A0F9EY86"/>
<protein>
    <recommendedName>
        <fullName evidence="2">HPt domain-containing protein</fullName>
    </recommendedName>
</protein>
<proteinExistence type="predicted"/>
<sequence>MMNDMPDEEERLMKEAPNRFSIIFDKLADLDAMEAPEDSLELLDETEEIENLMRIVNEIQEAECVEFATI</sequence>